<sequence>MNFLGPETPDQVAHSYGPNTRRLPAVKSAVDPDSVFAATPLPLGTADAGSPPV</sequence>
<dbReference type="InterPro" id="IPR012951">
    <property type="entry name" value="BBE"/>
</dbReference>
<dbReference type="Proteomes" id="UP001589753">
    <property type="component" value="Unassembled WGS sequence"/>
</dbReference>
<evidence type="ECO:0000313" key="3">
    <source>
        <dbReference type="Proteomes" id="UP001589753"/>
    </source>
</evidence>
<organism evidence="2 3">
    <name type="scientific">Streptomyces heliomycini</name>
    <dbReference type="NCBI Taxonomy" id="284032"/>
    <lineage>
        <taxon>Bacteria</taxon>
        <taxon>Bacillati</taxon>
        <taxon>Actinomycetota</taxon>
        <taxon>Actinomycetes</taxon>
        <taxon>Kitasatosporales</taxon>
        <taxon>Streptomycetaceae</taxon>
        <taxon>Streptomyces</taxon>
    </lineage>
</organism>
<dbReference type="EMBL" id="JBHMDI010000020">
    <property type="protein sequence ID" value="MFB9347970.1"/>
    <property type="molecule type" value="Genomic_DNA"/>
</dbReference>
<accession>A0ABV5L8W1</accession>
<keyword evidence="3" id="KW-1185">Reference proteome</keyword>
<evidence type="ECO:0000259" key="1">
    <source>
        <dbReference type="Pfam" id="PF08031"/>
    </source>
</evidence>
<dbReference type="RefSeq" id="WP_234392621.1">
    <property type="nucleotide sequence ID" value="NZ_JBHMDI010000020.1"/>
</dbReference>
<protein>
    <submittedName>
        <fullName evidence="2">BBE domain-containing protein</fullName>
    </submittedName>
</protein>
<comment type="caution">
    <text evidence="2">The sequence shown here is derived from an EMBL/GenBank/DDBJ whole genome shotgun (WGS) entry which is preliminary data.</text>
</comment>
<proteinExistence type="predicted"/>
<evidence type="ECO:0000313" key="2">
    <source>
        <dbReference type="EMBL" id="MFB9347970.1"/>
    </source>
</evidence>
<gene>
    <name evidence="2" type="ORF">ACFFUA_10935</name>
</gene>
<dbReference type="Pfam" id="PF08031">
    <property type="entry name" value="BBE"/>
    <property type="match status" value="1"/>
</dbReference>
<name>A0ABV5L8W1_9ACTN</name>
<feature type="domain" description="Berberine/berberine-like" evidence="1">
    <location>
        <begin position="1"/>
        <end position="38"/>
    </location>
</feature>
<reference evidence="2 3" key="1">
    <citation type="submission" date="2024-09" db="EMBL/GenBank/DDBJ databases">
        <authorList>
            <person name="Sun Q."/>
            <person name="Mori K."/>
        </authorList>
    </citation>
    <scope>NUCLEOTIDE SEQUENCE [LARGE SCALE GENOMIC DNA]</scope>
    <source>
        <strain evidence="2 3">JCM 9767</strain>
    </source>
</reference>